<dbReference type="InParanoid" id="C1F3S8"/>
<dbReference type="STRING" id="240015.ACP_2867"/>
<dbReference type="HOGENOM" id="CLU_1559607_0_0_0"/>
<evidence type="ECO:0000313" key="1">
    <source>
        <dbReference type="EMBL" id="ACO31465.1"/>
    </source>
</evidence>
<accession>C1F3S8</accession>
<gene>
    <name evidence="1" type="ordered locus">ACP_2867</name>
</gene>
<protein>
    <submittedName>
        <fullName evidence="1">Uncharacterized protein</fullName>
    </submittedName>
</protein>
<organism evidence="1 2">
    <name type="scientific">Acidobacterium capsulatum (strain ATCC 51196 / DSM 11244 / BCRC 80197 / JCM 7670 / NBRC 15755 / NCIMB 13165 / 161)</name>
    <dbReference type="NCBI Taxonomy" id="240015"/>
    <lineage>
        <taxon>Bacteria</taxon>
        <taxon>Pseudomonadati</taxon>
        <taxon>Acidobacteriota</taxon>
        <taxon>Terriglobia</taxon>
        <taxon>Terriglobales</taxon>
        <taxon>Acidobacteriaceae</taxon>
        <taxon>Acidobacterium</taxon>
    </lineage>
</organism>
<dbReference type="AlphaFoldDB" id="C1F3S8"/>
<reference evidence="1 2" key="1">
    <citation type="journal article" date="2009" name="Appl. Environ. Microbiol.">
        <title>Three genomes from the phylum Acidobacteria provide insight into the lifestyles of these microorganisms in soils.</title>
        <authorList>
            <person name="Ward N.L."/>
            <person name="Challacombe J.F."/>
            <person name="Janssen P.H."/>
            <person name="Henrissat B."/>
            <person name="Coutinho P.M."/>
            <person name="Wu M."/>
            <person name="Xie G."/>
            <person name="Haft D.H."/>
            <person name="Sait M."/>
            <person name="Badger J."/>
            <person name="Barabote R.D."/>
            <person name="Bradley B."/>
            <person name="Brettin T.S."/>
            <person name="Brinkac L.M."/>
            <person name="Bruce D."/>
            <person name="Creasy T."/>
            <person name="Daugherty S.C."/>
            <person name="Davidsen T.M."/>
            <person name="DeBoy R.T."/>
            <person name="Detter J.C."/>
            <person name="Dodson R.J."/>
            <person name="Durkin A.S."/>
            <person name="Ganapathy A."/>
            <person name="Gwinn-Giglio M."/>
            <person name="Han C.S."/>
            <person name="Khouri H."/>
            <person name="Kiss H."/>
            <person name="Kothari S.P."/>
            <person name="Madupu R."/>
            <person name="Nelson K.E."/>
            <person name="Nelson W.C."/>
            <person name="Paulsen I."/>
            <person name="Penn K."/>
            <person name="Ren Q."/>
            <person name="Rosovitz M.J."/>
            <person name="Selengut J.D."/>
            <person name="Shrivastava S."/>
            <person name="Sullivan S.A."/>
            <person name="Tapia R."/>
            <person name="Thompson L.S."/>
            <person name="Watkins K.L."/>
            <person name="Yang Q."/>
            <person name="Yu C."/>
            <person name="Zafar N."/>
            <person name="Zhou L."/>
            <person name="Kuske C.R."/>
        </authorList>
    </citation>
    <scope>NUCLEOTIDE SEQUENCE [LARGE SCALE GENOMIC DNA]</scope>
    <source>
        <strain evidence="2">ATCC 51196 / DSM 11244 / BCRC 80197 / JCM 7670 / NBRC 15755 / NCIMB 13165 / 161</strain>
    </source>
</reference>
<dbReference type="EMBL" id="CP001472">
    <property type="protein sequence ID" value="ACO31465.1"/>
    <property type="molecule type" value="Genomic_DNA"/>
</dbReference>
<proteinExistence type="predicted"/>
<keyword evidence="2" id="KW-1185">Reference proteome</keyword>
<sequence length="171" mass="18337">MAKSRNAPETGAFAFFHWISRLNGMLFIIAGRHQGRQLAGVASLMQHGIHVFQNLIHRHRVHLAAIVVAVLDDLLEIAAGSLRGQLIRNDVASTLLLLDPGEQRHGNPDRAAADVKADIDGVGMARGNGNNIRPPAAMEGLLSPAVCGLEVLVHGCYQPKCPPASQQEHAD</sequence>
<name>C1F3S8_ACIC5</name>
<dbReference type="Proteomes" id="UP000002207">
    <property type="component" value="Chromosome"/>
</dbReference>
<evidence type="ECO:0000313" key="2">
    <source>
        <dbReference type="Proteomes" id="UP000002207"/>
    </source>
</evidence>
<dbReference type="KEGG" id="aca:ACP_2867"/>